<dbReference type="InterPro" id="IPR000577">
    <property type="entry name" value="Carb_kinase_FGGY"/>
</dbReference>
<keyword evidence="10" id="KW-1185">Reference proteome</keyword>
<dbReference type="NCBIfam" id="NF003154">
    <property type="entry name" value="PRK04123.1"/>
    <property type="match status" value="1"/>
</dbReference>
<dbReference type="SUPFAM" id="SSF53067">
    <property type="entry name" value="Actin-like ATPase domain"/>
    <property type="match status" value="2"/>
</dbReference>
<comment type="caution">
    <text evidence="9">The sequence shown here is derived from an EMBL/GenBank/DDBJ whole genome shotgun (WGS) entry which is preliminary data.</text>
</comment>
<name>A0ABW2DGL4_9BACT</name>
<dbReference type="GO" id="GO:0008741">
    <property type="term" value="F:ribulokinase activity"/>
    <property type="evidence" value="ECO:0007669"/>
    <property type="project" value="UniProtKB-EC"/>
</dbReference>
<dbReference type="Gene3D" id="1.20.58.2240">
    <property type="match status" value="1"/>
</dbReference>
<reference evidence="10" key="1">
    <citation type="journal article" date="2019" name="Int. J. Syst. Evol. Microbiol.">
        <title>The Global Catalogue of Microorganisms (GCM) 10K type strain sequencing project: providing services to taxonomists for standard genome sequencing and annotation.</title>
        <authorList>
            <consortium name="The Broad Institute Genomics Platform"/>
            <consortium name="The Broad Institute Genome Sequencing Center for Infectious Disease"/>
            <person name="Wu L."/>
            <person name="Ma J."/>
        </authorList>
    </citation>
    <scope>NUCLEOTIDE SEQUENCE [LARGE SCALE GENOMIC DNA]</scope>
    <source>
        <strain evidence="10">CGMCC 4.7393</strain>
    </source>
</reference>
<feature type="domain" description="Carbohydrate kinase FGGY N-terminal" evidence="7">
    <location>
        <begin position="6"/>
        <end position="282"/>
    </location>
</feature>
<dbReference type="InterPro" id="IPR018485">
    <property type="entry name" value="FGGY_C"/>
</dbReference>
<evidence type="ECO:0000256" key="4">
    <source>
        <dbReference type="ARBA" id="ARBA00022840"/>
    </source>
</evidence>
<proteinExistence type="predicted"/>
<dbReference type="CDD" id="cd07781">
    <property type="entry name" value="ASKHA_NBD_FGGY_L-RBK"/>
    <property type="match status" value="1"/>
</dbReference>
<feature type="domain" description="Carbohydrate kinase FGGY C-terminal" evidence="8">
    <location>
        <begin position="292"/>
        <end position="505"/>
    </location>
</feature>
<keyword evidence="5" id="KW-0054">Arabinose catabolism</keyword>
<dbReference type="Gene3D" id="3.30.420.40">
    <property type="match status" value="1"/>
</dbReference>
<dbReference type="Pfam" id="PF02782">
    <property type="entry name" value="FGGY_C"/>
    <property type="match status" value="1"/>
</dbReference>
<keyword evidence="1 9" id="KW-0808">Transferase</keyword>
<accession>A0ABW2DGL4</accession>
<keyword evidence="6" id="KW-0119">Carbohydrate metabolism</keyword>
<dbReference type="RefSeq" id="WP_066623115.1">
    <property type="nucleotide sequence ID" value="NZ_JBHSYQ010000003.1"/>
</dbReference>
<keyword evidence="3" id="KW-0418">Kinase</keyword>
<dbReference type="Pfam" id="PF00370">
    <property type="entry name" value="FGGY_N"/>
    <property type="match status" value="1"/>
</dbReference>
<evidence type="ECO:0000313" key="9">
    <source>
        <dbReference type="EMBL" id="MFC6997030.1"/>
    </source>
</evidence>
<dbReference type="InterPro" id="IPR005929">
    <property type="entry name" value="Ribulokinase"/>
</dbReference>
<protein>
    <submittedName>
        <fullName evidence="9">Ribulokinase</fullName>
        <ecNumber evidence="9">2.7.1.16</ecNumber>
    </submittedName>
</protein>
<evidence type="ECO:0000259" key="8">
    <source>
        <dbReference type="Pfam" id="PF02782"/>
    </source>
</evidence>
<dbReference type="Proteomes" id="UP001596405">
    <property type="component" value="Unassembled WGS sequence"/>
</dbReference>
<dbReference type="PIRSF" id="PIRSF000538">
    <property type="entry name" value="GlpK"/>
    <property type="match status" value="1"/>
</dbReference>
<dbReference type="PANTHER" id="PTHR43435">
    <property type="entry name" value="RIBULOKINASE"/>
    <property type="match status" value="1"/>
</dbReference>
<evidence type="ECO:0000256" key="2">
    <source>
        <dbReference type="ARBA" id="ARBA00022741"/>
    </source>
</evidence>
<evidence type="ECO:0000259" key="7">
    <source>
        <dbReference type="Pfam" id="PF00370"/>
    </source>
</evidence>
<evidence type="ECO:0000256" key="5">
    <source>
        <dbReference type="ARBA" id="ARBA00022935"/>
    </source>
</evidence>
<evidence type="ECO:0000256" key="6">
    <source>
        <dbReference type="ARBA" id="ARBA00023277"/>
    </source>
</evidence>
<keyword evidence="2" id="KW-0547">Nucleotide-binding</keyword>
<organism evidence="9 10">
    <name type="scientific">Rufibacter roseus</name>
    <dbReference type="NCBI Taxonomy" id="1567108"/>
    <lineage>
        <taxon>Bacteria</taxon>
        <taxon>Pseudomonadati</taxon>
        <taxon>Bacteroidota</taxon>
        <taxon>Cytophagia</taxon>
        <taxon>Cytophagales</taxon>
        <taxon>Hymenobacteraceae</taxon>
        <taxon>Rufibacter</taxon>
    </lineage>
</organism>
<evidence type="ECO:0000256" key="3">
    <source>
        <dbReference type="ARBA" id="ARBA00022777"/>
    </source>
</evidence>
<gene>
    <name evidence="9" type="ORF">ACFQHR_05300</name>
</gene>
<dbReference type="EC" id="2.7.1.16" evidence="9"/>
<dbReference type="PANTHER" id="PTHR43435:SF4">
    <property type="entry name" value="FGGY CARBOHYDRATE KINASE DOMAIN-CONTAINING PROTEIN"/>
    <property type="match status" value="1"/>
</dbReference>
<dbReference type="InterPro" id="IPR018484">
    <property type="entry name" value="FGGY_N"/>
</dbReference>
<dbReference type="EMBL" id="JBHSYQ010000003">
    <property type="protein sequence ID" value="MFC6997030.1"/>
    <property type="molecule type" value="Genomic_DNA"/>
</dbReference>
<evidence type="ECO:0000256" key="1">
    <source>
        <dbReference type="ARBA" id="ARBA00022679"/>
    </source>
</evidence>
<keyword evidence="4" id="KW-0067">ATP-binding</keyword>
<dbReference type="InterPro" id="IPR043129">
    <property type="entry name" value="ATPase_NBD"/>
</dbReference>
<evidence type="ECO:0000313" key="10">
    <source>
        <dbReference type="Proteomes" id="UP001596405"/>
    </source>
</evidence>
<sequence length="570" mass="61879">MSEDKYVIGVDYGTDSVRSVIVHASTGKEVAAATFVYPRWKKGLYCNAAKNQFRQHPSDYIEGLEQTVKQCLQQVDAAVRAGIKALSVDTTGSTPVAVNEAGVPLALLPEFSENPNAMFVLWKDHTAVKEAAEINAHAEQFEKNYLQYVGGIYSSEWFWAKMLHVLRQDEQVRNACYTWVEHSDWIPFLLTGGTKSSEIKRNVCAAGHKGLWSADFGGFPPEEFFATLDPVLAGQANRLSNQTYAADAPAGQISQEWAERLGLPQDMLIGIGAIDAHMGAVGGQIEPYHLLKVMGTSTCDMIVAPAESFEDTLVKGICGQVNGSIIPGMIGMEAGQSAFGDAFAWFKDLIAWPLQHLLSNSTLIDSATAKALVQETSDKILSELSKLAAQLPVETESELAVDWLNGRRTPDADQTLKAAFKGLSLSSDAPSMFKALVEATCFGARRIADRFVEQGVPVKGVIGIGGVAKKSPFVMQTMADVLGMPIKIHESEQTCALGAAMFAATVAGLYPNVQAAMEKMGGGFDQVYTPEPQKAEVYTLRYQKYLEYCKFIEFGNTALKETQENLVGAV</sequence>